<dbReference type="Gene3D" id="3.40.30.10">
    <property type="entry name" value="Glutaredoxin"/>
    <property type="match status" value="1"/>
</dbReference>
<dbReference type="InterPro" id="IPR036249">
    <property type="entry name" value="Thioredoxin-like_sf"/>
</dbReference>
<proteinExistence type="predicted"/>
<evidence type="ECO:0000313" key="3">
    <source>
        <dbReference type="Proteomes" id="UP001589733"/>
    </source>
</evidence>
<sequence>MLIVPALQAVTQAAEQGEPTLLKLSFSDPKLATVLQLFEGHVMGVRSQILPAWSAALIQHGVPPVALTEIQQRTSTSSGVLSQLIERGYLSQEEVHELYHERVVSALLPLAWRTGTASSTQFPGATPPDGLHRSNAQESVQAAQHFAAGLGEAERALLPSDGFVASPLASNSPDWTESSQRVYHAALRGLTLGEMAERLGQRWDVLTQNVMQLVRAGALRREDAAVPKLVAPRLVAGQLAPDFCLPDLSGGETRLSELRGQPVWLVFNRQSTCAMCNPHNAQIIAVHEQLKQRGVRIVTIWGSTLADLSVGIGHLQPPYPVLADPRDETYDRYGLRMSLAGTLDVRNLPTMVQGFKMMGTKALKSDGELLRMPAEFLVGSDGRVEVAHYNSYGTDWLPMEHVLNWSSQRD</sequence>
<accession>A0ABV6B1D3</accession>
<feature type="domain" description="Thioredoxin" evidence="1">
    <location>
        <begin position="234"/>
        <end position="410"/>
    </location>
</feature>
<dbReference type="CDD" id="cd02970">
    <property type="entry name" value="PRX_like2"/>
    <property type="match status" value="1"/>
</dbReference>
<gene>
    <name evidence="2" type="ORF">ACFFLM_16425</name>
</gene>
<keyword evidence="3" id="KW-1185">Reference proteome</keyword>
<evidence type="ECO:0000313" key="2">
    <source>
        <dbReference type="EMBL" id="MFB9993553.1"/>
    </source>
</evidence>
<dbReference type="RefSeq" id="WP_380012610.1">
    <property type="nucleotide sequence ID" value="NZ_JBHLYR010000051.1"/>
</dbReference>
<dbReference type="InterPro" id="IPR000866">
    <property type="entry name" value="AhpC/TSA"/>
</dbReference>
<comment type="caution">
    <text evidence="2">The sequence shown here is derived from an EMBL/GenBank/DDBJ whole genome shotgun (WGS) entry which is preliminary data.</text>
</comment>
<dbReference type="PROSITE" id="PS51352">
    <property type="entry name" value="THIOREDOXIN_2"/>
    <property type="match status" value="1"/>
</dbReference>
<name>A0ABV6B1D3_9DEIO</name>
<reference evidence="2 3" key="1">
    <citation type="submission" date="2024-09" db="EMBL/GenBank/DDBJ databases">
        <authorList>
            <person name="Sun Q."/>
            <person name="Mori K."/>
        </authorList>
    </citation>
    <scope>NUCLEOTIDE SEQUENCE [LARGE SCALE GENOMIC DNA]</scope>
    <source>
        <strain evidence="2 3">JCM 13503</strain>
    </source>
</reference>
<dbReference type="SUPFAM" id="SSF52833">
    <property type="entry name" value="Thioredoxin-like"/>
    <property type="match status" value="1"/>
</dbReference>
<organism evidence="2 3">
    <name type="scientific">Deinococcus oregonensis</name>
    <dbReference type="NCBI Taxonomy" id="1805970"/>
    <lineage>
        <taxon>Bacteria</taxon>
        <taxon>Thermotogati</taxon>
        <taxon>Deinococcota</taxon>
        <taxon>Deinococci</taxon>
        <taxon>Deinococcales</taxon>
        <taxon>Deinococcaceae</taxon>
        <taxon>Deinococcus</taxon>
    </lineage>
</organism>
<dbReference type="InterPro" id="IPR013766">
    <property type="entry name" value="Thioredoxin_domain"/>
</dbReference>
<dbReference type="Proteomes" id="UP001589733">
    <property type="component" value="Unassembled WGS sequence"/>
</dbReference>
<dbReference type="EMBL" id="JBHLYR010000051">
    <property type="protein sequence ID" value="MFB9993553.1"/>
    <property type="molecule type" value="Genomic_DNA"/>
</dbReference>
<dbReference type="Pfam" id="PF00578">
    <property type="entry name" value="AhpC-TSA"/>
    <property type="match status" value="1"/>
</dbReference>
<protein>
    <submittedName>
        <fullName evidence="2">Peroxiredoxin-like family protein</fullName>
    </submittedName>
</protein>
<evidence type="ECO:0000259" key="1">
    <source>
        <dbReference type="PROSITE" id="PS51352"/>
    </source>
</evidence>